<comment type="caution">
    <text evidence="1">The sequence shown here is derived from an EMBL/GenBank/DDBJ whole genome shotgun (WGS) entry which is preliminary data.</text>
</comment>
<reference evidence="1" key="1">
    <citation type="submission" date="2021-01" db="EMBL/GenBank/DDBJ databases">
        <title>Adiantum capillus-veneris genome.</title>
        <authorList>
            <person name="Fang Y."/>
            <person name="Liao Q."/>
        </authorList>
    </citation>
    <scope>NUCLEOTIDE SEQUENCE</scope>
    <source>
        <strain evidence="1">H3</strain>
        <tissue evidence="1">Leaf</tissue>
    </source>
</reference>
<name>A0A9D4U617_ADICA</name>
<sequence>MSDICVAKVAKLLLLPLDHLAVTPEARCYLTPANKCITFLSRCPVATLDRTRHRHSPQCPHGGMHFHLTCLKIMQ</sequence>
<keyword evidence="2" id="KW-1185">Reference proteome</keyword>
<evidence type="ECO:0000313" key="1">
    <source>
        <dbReference type="EMBL" id="KAI5060916.1"/>
    </source>
</evidence>
<dbReference type="Proteomes" id="UP000886520">
    <property type="component" value="Chromosome 23"/>
</dbReference>
<protein>
    <submittedName>
        <fullName evidence="1">Uncharacterized protein</fullName>
    </submittedName>
</protein>
<organism evidence="1 2">
    <name type="scientific">Adiantum capillus-veneris</name>
    <name type="common">Maidenhair fern</name>
    <dbReference type="NCBI Taxonomy" id="13818"/>
    <lineage>
        <taxon>Eukaryota</taxon>
        <taxon>Viridiplantae</taxon>
        <taxon>Streptophyta</taxon>
        <taxon>Embryophyta</taxon>
        <taxon>Tracheophyta</taxon>
        <taxon>Polypodiopsida</taxon>
        <taxon>Polypodiidae</taxon>
        <taxon>Polypodiales</taxon>
        <taxon>Pteridineae</taxon>
        <taxon>Pteridaceae</taxon>
        <taxon>Vittarioideae</taxon>
        <taxon>Adiantum</taxon>
    </lineage>
</organism>
<gene>
    <name evidence="1" type="ORF">GOP47_0023421</name>
</gene>
<accession>A0A9D4U617</accession>
<dbReference type="AlphaFoldDB" id="A0A9D4U617"/>
<proteinExistence type="predicted"/>
<evidence type="ECO:0000313" key="2">
    <source>
        <dbReference type="Proteomes" id="UP000886520"/>
    </source>
</evidence>
<dbReference type="EMBL" id="JABFUD020000023">
    <property type="protein sequence ID" value="KAI5060916.1"/>
    <property type="molecule type" value="Genomic_DNA"/>
</dbReference>